<proteinExistence type="predicted"/>
<dbReference type="OrthoDB" id="10255422at2759"/>
<dbReference type="Proteomes" id="UP000738349">
    <property type="component" value="Unassembled WGS sequence"/>
</dbReference>
<reference evidence="2" key="1">
    <citation type="journal article" date="2021" name="Nat. Commun.">
        <title>Genetic determinants of endophytism in the Arabidopsis root mycobiome.</title>
        <authorList>
            <person name="Mesny F."/>
            <person name="Miyauchi S."/>
            <person name="Thiergart T."/>
            <person name="Pickel B."/>
            <person name="Atanasova L."/>
            <person name="Karlsson M."/>
            <person name="Huettel B."/>
            <person name="Barry K.W."/>
            <person name="Haridas S."/>
            <person name="Chen C."/>
            <person name="Bauer D."/>
            <person name="Andreopoulos W."/>
            <person name="Pangilinan J."/>
            <person name="LaButti K."/>
            <person name="Riley R."/>
            <person name="Lipzen A."/>
            <person name="Clum A."/>
            <person name="Drula E."/>
            <person name="Henrissat B."/>
            <person name="Kohler A."/>
            <person name="Grigoriev I.V."/>
            <person name="Martin F.M."/>
            <person name="Hacquard S."/>
        </authorList>
    </citation>
    <scope>NUCLEOTIDE SEQUENCE</scope>
    <source>
        <strain evidence="2">MPI-CAGE-AT-0147</strain>
    </source>
</reference>
<dbReference type="PANTHER" id="PTHR33990">
    <property type="entry name" value="PROTEIN YJDN-RELATED"/>
    <property type="match status" value="1"/>
</dbReference>
<dbReference type="CDD" id="cd06588">
    <property type="entry name" value="PhnB_like"/>
    <property type="match status" value="1"/>
</dbReference>
<organism evidence="2 3">
    <name type="scientific">Dactylonectria macrodidyma</name>
    <dbReference type="NCBI Taxonomy" id="307937"/>
    <lineage>
        <taxon>Eukaryota</taxon>
        <taxon>Fungi</taxon>
        <taxon>Dikarya</taxon>
        <taxon>Ascomycota</taxon>
        <taxon>Pezizomycotina</taxon>
        <taxon>Sordariomycetes</taxon>
        <taxon>Hypocreomycetidae</taxon>
        <taxon>Hypocreales</taxon>
        <taxon>Nectriaceae</taxon>
        <taxon>Dactylonectria</taxon>
    </lineage>
</organism>
<sequence>MSIGKITTCLWFENQAEEAANHYVSAFGGDSKITTIQRYTSGGKEFHGREPGSVMVVEFELRGNRFVGLNGGPAKWSFNEAVSFQVECDDQAEVDHFWEKLGEGGDESKRQCGWIADKYGVSWQVVPKVLKKMLGSDDKEAASRASVAMMHMTKFDIALLEKAFEGN</sequence>
<dbReference type="Gene3D" id="3.10.180.10">
    <property type="entry name" value="2,3-Dihydroxybiphenyl 1,2-Dioxygenase, domain 1"/>
    <property type="match status" value="1"/>
</dbReference>
<dbReference type="InterPro" id="IPR009725">
    <property type="entry name" value="3_dmu_93_MTrfase"/>
</dbReference>
<dbReference type="PANTHER" id="PTHR33990:SF2">
    <property type="entry name" value="PHNB-LIKE DOMAIN-CONTAINING PROTEIN"/>
    <property type="match status" value="1"/>
</dbReference>
<dbReference type="PIRSF" id="PIRSF021700">
    <property type="entry name" value="3_dmu_93_MTrfase"/>
    <property type="match status" value="1"/>
</dbReference>
<protein>
    <submittedName>
        <fullName evidence="2">3-demethylubiquinone-9 3-methyltransferase-domain-containing protein</fullName>
    </submittedName>
</protein>
<feature type="domain" description="PhnB-like" evidence="1">
    <location>
        <begin position="5"/>
        <end position="126"/>
    </location>
</feature>
<accession>A0A9P9EY70</accession>
<dbReference type="InterPro" id="IPR028973">
    <property type="entry name" value="PhnB-like"/>
</dbReference>
<evidence type="ECO:0000313" key="3">
    <source>
        <dbReference type="Proteomes" id="UP000738349"/>
    </source>
</evidence>
<name>A0A9P9EY70_9HYPO</name>
<dbReference type="EMBL" id="JAGMUV010000007">
    <property type="protein sequence ID" value="KAH7148409.1"/>
    <property type="molecule type" value="Genomic_DNA"/>
</dbReference>
<dbReference type="InterPro" id="IPR029068">
    <property type="entry name" value="Glyas_Bleomycin-R_OHBP_Dase"/>
</dbReference>
<evidence type="ECO:0000313" key="2">
    <source>
        <dbReference type="EMBL" id="KAH7148409.1"/>
    </source>
</evidence>
<comment type="caution">
    <text evidence="2">The sequence shown here is derived from an EMBL/GenBank/DDBJ whole genome shotgun (WGS) entry which is preliminary data.</text>
</comment>
<dbReference type="Pfam" id="PF06983">
    <property type="entry name" value="3-dmu-9_3-mt"/>
    <property type="match status" value="1"/>
</dbReference>
<keyword evidence="3" id="KW-1185">Reference proteome</keyword>
<evidence type="ECO:0000259" key="1">
    <source>
        <dbReference type="Pfam" id="PF06983"/>
    </source>
</evidence>
<dbReference type="SUPFAM" id="SSF54593">
    <property type="entry name" value="Glyoxalase/Bleomycin resistance protein/Dihydroxybiphenyl dioxygenase"/>
    <property type="match status" value="1"/>
</dbReference>
<gene>
    <name evidence="2" type="ORF">EDB81DRAFT_462251</name>
</gene>
<dbReference type="AlphaFoldDB" id="A0A9P9EY70"/>